<gene>
    <name evidence="1" type="ORF">A1OK_19700</name>
</gene>
<protein>
    <recommendedName>
        <fullName evidence="3">TIGR04255 family protein</fullName>
    </recommendedName>
</protein>
<accession>A0A1E5CBD2</accession>
<dbReference type="RefSeq" id="WP_016958505.1">
    <property type="nucleotide sequence ID" value="NZ_AJWN02000032.1"/>
</dbReference>
<evidence type="ECO:0000313" key="1">
    <source>
        <dbReference type="EMBL" id="OEE62811.1"/>
    </source>
</evidence>
<sequence>MKINANPVVYRLVFFYQRELQRPDKVFWNLGNEISEFDDVPTVQPLPQGVSIDGYPSIIFRSSNGMFACEIGSFRFDLIVTVGARFGTLNPEVLHQEFRSLSQQIFNYLKTNLAVGINRVGIVSENFIDSFTGNSVNDISRLVNFEVNSKLREINIRLNREKSINGVELNDLITFELGQLNINGTPKTGIKFTKDVNNIVIQDTSLDYSVLEMLVNSLTDMVSPKEVMEDILCQNPQV</sequence>
<dbReference type="Proteomes" id="UP000095039">
    <property type="component" value="Unassembled WGS sequence"/>
</dbReference>
<evidence type="ECO:0000313" key="2">
    <source>
        <dbReference type="Proteomes" id="UP000095039"/>
    </source>
</evidence>
<comment type="caution">
    <text evidence="1">The sequence shown here is derived from an EMBL/GenBank/DDBJ whole genome shotgun (WGS) entry which is preliminary data.</text>
</comment>
<name>A0A1E5CBD2_9GAMM</name>
<evidence type="ECO:0008006" key="3">
    <source>
        <dbReference type="Google" id="ProtNLM"/>
    </source>
</evidence>
<organism evidence="1 2">
    <name type="scientific">Enterovibrio norvegicus FF-454</name>
    <dbReference type="NCBI Taxonomy" id="1185651"/>
    <lineage>
        <taxon>Bacteria</taxon>
        <taxon>Pseudomonadati</taxon>
        <taxon>Pseudomonadota</taxon>
        <taxon>Gammaproteobacteria</taxon>
        <taxon>Vibrionales</taxon>
        <taxon>Vibrionaceae</taxon>
        <taxon>Enterovibrio</taxon>
    </lineage>
</organism>
<dbReference type="EMBL" id="AJWN02000032">
    <property type="protein sequence ID" value="OEE62811.1"/>
    <property type="molecule type" value="Genomic_DNA"/>
</dbReference>
<proteinExistence type="predicted"/>
<keyword evidence="2" id="KW-1185">Reference proteome</keyword>
<reference evidence="1 2" key="1">
    <citation type="journal article" date="2012" name="Science">
        <title>Ecological populations of bacteria act as socially cohesive units of antibiotic production and resistance.</title>
        <authorList>
            <person name="Cordero O.X."/>
            <person name="Wildschutte H."/>
            <person name="Kirkup B."/>
            <person name="Proehl S."/>
            <person name="Ngo L."/>
            <person name="Hussain F."/>
            <person name="Le Roux F."/>
            <person name="Mincer T."/>
            <person name="Polz M.F."/>
        </authorList>
    </citation>
    <scope>NUCLEOTIDE SEQUENCE [LARGE SCALE GENOMIC DNA]</scope>
    <source>
        <strain evidence="1 2">FF-454</strain>
    </source>
</reference>
<dbReference type="AlphaFoldDB" id="A0A1E5CBD2"/>